<dbReference type="InterPro" id="IPR029058">
    <property type="entry name" value="AB_hydrolase_fold"/>
</dbReference>
<gene>
    <name evidence="3" type="ORF">BN971_03695</name>
</gene>
<dbReference type="GO" id="GO:0016787">
    <property type="term" value="F:hydrolase activity"/>
    <property type="evidence" value="ECO:0007669"/>
    <property type="project" value="UniProtKB-KW"/>
</dbReference>
<dbReference type="AlphaFoldDB" id="A0A0U0WBH9"/>
<proteinExistence type="predicted"/>
<name>A0A0U0WBH9_MYCBE</name>
<accession>A0A0U0WBH9</accession>
<evidence type="ECO:0000313" key="3">
    <source>
        <dbReference type="EMBL" id="CPR12396.1"/>
    </source>
</evidence>
<keyword evidence="1" id="KW-0732">Signal</keyword>
<dbReference type="Proteomes" id="UP000198875">
    <property type="component" value="Unassembled WGS sequence"/>
</dbReference>
<dbReference type="EMBL" id="CSTD01000004">
    <property type="protein sequence ID" value="CPR12396.1"/>
    <property type="molecule type" value="Genomic_DNA"/>
</dbReference>
<feature type="signal peptide" evidence="1">
    <location>
        <begin position="1"/>
        <end position="32"/>
    </location>
</feature>
<feature type="chain" id="PRO_5038857287" evidence="1">
    <location>
        <begin position="33"/>
        <end position="197"/>
    </location>
</feature>
<dbReference type="Gene3D" id="3.40.50.1820">
    <property type="entry name" value="alpha/beta hydrolase"/>
    <property type="match status" value="1"/>
</dbReference>
<organism evidence="3 4">
    <name type="scientific">Mycobacterium bohemicum DSM 44277</name>
    <dbReference type="NCBI Taxonomy" id="1236609"/>
    <lineage>
        <taxon>Bacteria</taxon>
        <taxon>Bacillati</taxon>
        <taxon>Actinomycetota</taxon>
        <taxon>Actinomycetes</taxon>
        <taxon>Mycobacteriales</taxon>
        <taxon>Mycobacteriaceae</taxon>
        <taxon>Mycobacterium</taxon>
    </lineage>
</organism>
<evidence type="ECO:0000313" key="4">
    <source>
        <dbReference type="Proteomes" id="UP000198875"/>
    </source>
</evidence>
<dbReference type="InterPro" id="IPR013595">
    <property type="entry name" value="Pept_S33_TAP-like_C"/>
</dbReference>
<feature type="domain" description="Peptidase S33 tripeptidyl aminopeptidase-like C-terminal" evidence="2">
    <location>
        <begin position="93"/>
        <end position="195"/>
    </location>
</feature>
<evidence type="ECO:0000259" key="2">
    <source>
        <dbReference type="Pfam" id="PF08386"/>
    </source>
</evidence>
<evidence type="ECO:0000256" key="1">
    <source>
        <dbReference type="SAM" id="SignalP"/>
    </source>
</evidence>
<keyword evidence="3" id="KW-0378">Hydrolase</keyword>
<dbReference type="SUPFAM" id="SSF53474">
    <property type="entry name" value="alpha/beta-Hydrolases"/>
    <property type="match status" value="1"/>
</dbReference>
<dbReference type="Pfam" id="PF08386">
    <property type="entry name" value="Abhydrolase_4"/>
    <property type="match status" value="1"/>
</dbReference>
<protein>
    <submittedName>
        <fullName evidence="3">Alpha/beta hydrolase</fullName>
    </submittedName>
</protein>
<sequence length="197" mass="20338" precursor="true">MRTAEGVCDHAKMHRWLIVLGAVLVAASAATAGVASALAAARSGDANQLTNLINRADAAQDSDGQFINSCSDAVNRPTPDRVRELVVAWAKLYPQFGTVAALNLVKCVHWPTGSPQPAPKSLKVDVLLAGVQNDPIVGNEGVAATAATIINASAASKRVMWQGIGHGASIYSPCAVPPLIGYLNSGKLPGTDTYCPA</sequence>
<reference evidence="3 4" key="1">
    <citation type="submission" date="2015-03" db="EMBL/GenBank/DDBJ databases">
        <authorList>
            <person name="Murphy D."/>
        </authorList>
    </citation>
    <scope>NUCLEOTIDE SEQUENCE [LARGE SCALE GENOMIC DNA]</scope>
    <source>
        <strain evidence="3 4">DSM 44277</strain>
    </source>
</reference>